<feature type="non-terminal residue" evidence="1">
    <location>
        <position position="90"/>
    </location>
</feature>
<evidence type="ECO:0000313" key="2">
    <source>
        <dbReference type="Proteomes" id="UP001381693"/>
    </source>
</evidence>
<sequence>MKKANFMFRQVNWDDLGNKSVNEMRKGFTEAYNRVIEACVPLQVTKQDKIKQIRPKWMTHRTLRNITQEEADCIRYRRRRTRAKYRAYQR</sequence>
<proteinExistence type="predicted"/>
<keyword evidence="2" id="KW-1185">Reference proteome</keyword>
<dbReference type="Proteomes" id="UP001381693">
    <property type="component" value="Unassembled WGS sequence"/>
</dbReference>
<name>A0AAN8WLU7_HALRR</name>
<reference evidence="1 2" key="1">
    <citation type="submission" date="2023-11" db="EMBL/GenBank/DDBJ databases">
        <title>Halocaridina rubra genome assembly.</title>
        <authorList>
            <person name="Smith C."/>
        </authorList>
    </citation>
    <scope>NUCLEOTIDE SEQUENCE [LARGE SCALE GENOMIC DNA]</scope>
    <source>
        <strain evidence="1">EP-1</strain>
        <tissue evidence="1">Whole</tissue>
    </source>
</reference>
<dbReference type="AlphaFoldDB" id="A0AAN8WLU7"/>
<accession>A0AAN8WLU7</accession>
<protein>
    <submittedName>
        <fullName evidence="1">Uncharacterized protein</fullName>
    </submittedName>
</protein>
<dbReference type="EMBL" id="JAXCGZ010018760">
    <property type="protein sequence ID" value="KAK7067367.1"/>
    <property type="molecule type" value="Genomic_DNA"/>
</dbReference>
<organism evidence="1 2">
    <name type="scientific">Halocaridina rubra</name>
    <name type="common">Hawaiian red shrimp</name>
    <dbReference type="NCBI Taxonomy" id="373956"/>
    <lineage>
        <taxon>Eukaryota</taxon>
        <taxon>Metazoa</taxon>
        <taxon>Ecdysozoa</taxon>
        <taxon>Arthropoda</taxon>
        <taxon>Crustacea</taxon>
        <taxon>Multicrustacea</taxon>
        <taxon>Malacostraca</taxon>
        <taxon>Eumalacostraca</taxon>
        <taxon>Eucarida</taxon>
        <taxon>Decapoda</taxon>
        <taxon>Pleocyemata</taxon>
        <taxon>Caridea</taxon>
        <taxon>Atyoidea</taxon>
        <taxon>Atyidae</taxon>
        <taxon>Halocaridina</taxon>
    </lineage>
</organism>
<comment type="caution">
    <text evidence="1">The sequence shown here is derived from an EMBL/GenBank/DDBJ whole genome shotgun (WGS) entry which is preliminary data.</text>
</comment>
<gene>
    <name evidence="1" type="ORF">SK128_000609</name>
</gene>
<evidence type="ECO:0000313" key="1">
    <source>
        <dbReference type="EMBL" id="KAK7067367.1"/>
    </source>
</evidence>